<evidence type="ECO:0000313" key="9">
    <source>
        <dbReference type="Proteomes" id="UP000235023"/>
    </source>
</evidence>
<feature type="transmembrane region" description="Helical" evidence="6">
    <location>
        <begin position="213"/>
        <end position="235"/>
    </location>
</feature>
<name>A0A2J5HZY1_9EURO</name>
<evidence type="ECO:0000256" key="1">
    <source>
        <dbReference type="ARBA" id="ARBA00004141"/>
    </source>
</evidence>
<feature type="domain" description="Rhodopsin" evidence="7">
    <location>
        <begin position="13"/>
        <end position="236"/>
    </location>
</feature>
<dbReference type="InterPro" id="IPR052337">
    <property type="entry name" value="SAT4-like"/>
</dbReference>
<feature type="transmembrane region" description="Helical" evidence="6">
    <location>
        <begin position="173"/>
        <end position="193"/>
    </location>
</feature>
<evidence type="ECO:0000256" key="5">
    <source>
        <dbReference type="ARBA" id="ARBA00038359"/>
    </source>
</evidence>
<keyword evidence="4 6" id="KW-0472">Membrane</keyword>
<comment type="similarity">
    <text evidence="5">Belongs to the SAT4 family.</text>
</comment>
<dbReference type="PANTHER" id="PTHR33048:SF160">
    <property type="entry name" value="SAT4 FAMILY MEMBRANE PROTEIN"/>
    <property type="match status" value="1"/>
</dbReference>
<feature type="transmembrane region" description="Helical" evidence="6">
    <location>
        <begin position="59"/>
        <end position="79"/>
    </location>
</feature>
<evidence type="ECO:0000256" key="4">
    <source>
        <dbReference type="ARBA" id="ARBA00023136"/>
    </source>
</evidence>
<feature type="transmembrane region" description="Helical" evidence="6">
    <location>
        <begin position="91"/>
        <end position="115"/>
    </location>
</feature>
<dbReference type="EMBL" id="KZ559522">
    <property type="protein sequence ID" value="PLN83053.1"/>
    <property type="molecule type" value="Genomic_DNA"/>
</dbReference>
<evidence type="ECO:0000256" key="6">
    <source>
        <dbReference type="SAM" id="Phobius"/>
    </source>
</evidence>
<keyword evidence="2 6" id="KW-0812">Transmembrane</keyword>
<gene>
    <name evidence="8" type="ORF">BDW42DRAFT_71054</name>
</gene>
<evidence type="ECO:0000256" key="3">
    <source>
        <dbReference type="ARBA" id="ARBA00022989"/>
    </source>
</evidence>
<evidence type="ECO:0000259" key="7">
    <source>
        <dbReference type="Pfam" id="PF20684"/>
    </source>
</evidence>
<evidence type="ECO:0000256" key="2">
    <source>
        <dbReference type="ARBA" id="ARBA00022692"/>
    </source>
</evidence>
<dbReference type="PANTHER" id="PTHR33048">
    <property type="entry name" value="PTH11-LIKE INTEGRAL MEMBRANE PROTEIN (AFU_ORTHOLOGUE AFUA_5G11245)"/>
    <property type="match status" value="1"/>
</dbReference>
<organism evidence="8 9">
    <name type="scientific">Aspergillus taichungensis</name>
    <dbReference type="NCBI Taxonomy" id="482145"/>
    <lineage>
        <taxon>Eukaryota</taxon>
        <taxon>Fungi</taxon>
        <taxon>Dikarya</taxon>
        <taxon>Ascomycota</taxon>
        <taxon>Pezizomycotina</taxon>
        <taxon>Eurotiomycetes</taxon>
        <taxon>Eurotiomycetidae</taxon>
        <taxon>Eurotiales</taxon>
        <taxon>Aspergillaceae</taxon>
        <taxon>Aspergillus</taxon>
        <taxon>Aspergillus subgen. Circumdati</taxon>
    </lineage>
</organism>
<keyword evidence="9" id="KW-1185">Reference proteome</keyword>
<sequence length="348" mass="39100">MYTCIRTISQLRYIDSWNIQLGLLNYAVITLDTDKYGNGIHQWTVTASDLPIFFKRANVLQIVYGPLIFTTKLSILLLYRRVFAPLVKRKTLVFIQLAIWLNFSFYLALTLVKIFECTPRSKIWHRDAPGHCINVKLQMIATSTINMISDFSILFLPIFCIRRLQSSLRQNMISTAIAFALGTIACVCSIMSLEVSIRNETTSDWTHDWFPGFLWTSAEVTSGIIASCVPSVSILSQRLTHGAQDPVANCGNRSPCDAMERTIDTTPPLGFSPPQKIIEATPERNWELGDLERGGSSDHPCIFQGNSYTMSEARAEEMSAERRRELDHGGNQEGILRIVEVDVKSGPG</sequence>
<accession>A0A2J5HZY1</accession>
<comment type="subcellular location">
    <subcellularLocation>
        <location evidence="1">Membrane</location>
        <topology evidence="1">Multi-pass membrane protein</topology>
    </subcellularLocation>
</comment>
<dbReference type="GO" id="GO:0016020">
    <property type="term" value="C:membrane"/>
    <property type="evidence" value="ECO:0007669"/>
    <property type="project" value="UniProtKB-SubCell"/>
</dbReference>
<keyword evidence="3 6" id="KW-1133">Transmembrane helix</keyword>
<dbReference type="Proteomes" id="UP000235023">
    <property type="component" value="Unassembled WGS sequence"/>
</dbReference>
<proteinExistence type="inferred from homology"/>
<feature type="transmembrane region" description="Helical" evidence="6">
    <location>
        <begin position="135"/>
        <end position="161"/>
    </location>
</feature>
<dbReference type="Pfam" id="PF20684">
    <property type="entry name" value="Fung_rhodopsin"/>
    <property type="match status" value="1"/>
</dbReference>
<dbReference type="OrthoDB" id="5342292at2759"/>
<reference evidence="9" key="1">
    <citation type="submission" date="2017-12" db="EMBL/GenBank/DDBJ databases">
        <authorList>
            <consortium name="DOE Joint Genome Institute"/>
            <person name="Mondo S.J."/>
            <person name="Kjaerbolling I."/>
            <person name="Vesth T.C."/>
            <person name="Frisvad J.C."/>
            <person name="Nybo J.L."/>
            <person name="Theobald S."/>
            <person name="Kuo A."/>
            <person name="Bowyer P."/>
            <person name="Matsuda Y."/>
            <person name="Lyhne E.K."/>
            <person name="Kogle M.E."/>
            <person name="Clum A."/>
            <person name="Lipzen A."/>
            <person name="Salamov A."/>
            <person name="Ngan C.Y."/>
            <person name="Daum C."/>
            <person name="Chiniquy J."/>
            <person name="Barry K."/>
            <person name="LaButti K."/>
            <person name="Haridas S."/>
            <person name="Simmons B.A."/>
            <person name="Magnuson J.K."/>
            <person name="Mortensen U.H."/>
            <person name="Larsen T.O."/>
            <person name="Grigoriev I.V."/>
            <person name="Baker S.E."/>
            <person name="Andersen M.R."/>
            <person name="Nordberg H.P."/>
            <person name="Cantor M.N."/>
            <person name="Hua S.X."/>
        </authorList>
    </citation>
    <scope>NUCLEOTIDE SEQUENCE [LARGE SCALE GENOMIC DNA]</scope>
    <source>
        <strain evidence="9">IBT 19404</strain>
    </source>
</reference>
<evidence type="ECO:0000313" key="8">
    <source>
        <dbReference type="EMBL" id="PLN83053.1"/>
    </source>
</evidence>
<dbReference type="AlphaFoldDB" id="A0A2J5HZY1"/>
<dbReference type="InterPro" id="IPR049326">
    <property type="entry name" value="Rhodopsin_dom_fungi"/>
</dbReference>
<protein>
    <recommendedName>
        <fullName evidence="7">Rhodopsin domain-containing protein</fullName>
    </recommendedName>
</protein>